<feature type="region of interest" description="Disordered" evidence="2">
    <location>
        <begin position="1"/>
        <end position="95"/>
    </location>
</feature>
<feature type="compositionally biased region" description="Basic and acidic residues" evidence="2">
    <location>
        <begin position="908"/>
        <end position="923"/>
    </location>
</feature>
<feature type="coiled-coil region" evidence="1">
    <location>
        <begin position="661"/>
        <end position="751"/>
    </location>
</feature>
<evidence type="ECO:0000313" key="3">
    <source>
        <dbReference type="EMBL" id="CAF9926209.1"/>
    </source>
</evidence>
<proteinExistence type="predicted"/>
<evidence type="ECO:0000313" key="4">
    <source>
        <dbReference type="Proteomes" id="UP000664203"/>
    </source>
</evidence>
<evidence type="ECO:0000256" key="1">
    <source>
        <dbReference type="SAM" id="Coils"/>
    </source>
</evidence>
<keyword evidence="1" id="KW-0175">Coiled coil</keyword>
<gene>
    <name evidence="3" type="ORF">ALECFALPRED_003389</name>
</gene>
<feature type="compositionally biased region" description="Basic and acidic residues" evidence="2">
    <location>
        <begin position="865"/>
        <end position="876"/>
    </location>
</feature>
<dbReference type="AlphaFoldDB" id="A0A8H3FKG3"/>
<dbReference type="OrthoDB" id="5361955at2759"/>
<feature type="compositionally biased region" description="Polar residues" evidence="2">
    <location>
        <begin position="85"/>
        <end position="95"/>
    </location>
</feature>
<feature type="coiled-coil region" evidence="1">
    <location>
        <begin position="502"/>
        <end position="529"/>
    </location>
</feature>
<keyword evidence="4" id="KW-1185">Reference proteome</keyword>
<feature type="region of interest" description="Disordered" evidence="2">
    <location>
        <begin position="611"/>
        <end position="630"/>
    </location>
</feature>
<feature type="coiled-coil region" evidence="1">
    <location>
        <begin position="216"/>
        <end position="359"/>
    </location>
</feature>
<evidence type="ECO:0000256" key="2">
    <source>
        <dbReference type="SAM" id="MobiDB-lite"/>
    </source>
</evidence>
<reference evidence="3" key="1">
    <citation type="submission" date="2021-03" db="EMBL/GenBank/DDBJ databases">
        <authorList>
            <person name="Tagirdzhanova G."/>
        </authorList>
    </citation>
    <scope>NUCLEOTIDE SEQUENCE</scope>
</reference>
<feature type="region of interest" description="Disordered" evidence="2">
    <location>
        <begin position="862"/>
        <end position="1005"/>
    </location>
</feature>
<protein>
    <submittedName>
        <fullName evidence="3">Uncharacterized protein</fullName>
    </submittedName>
</protein>
<dbReference type="Proteomes" id="UP000664203">
    <property type="component" value="Unassembled WGS sequence"/>
</dbReference>
<comment type="caution">
    <text evidence="3">The sequence shown here is derived from an EMBL/GenBank/DDBJ whole genome shotgun (WGS) entry which is preliminary data.</text>
</comment>
<accession>A0A8H3FKG3</accession>
<sequence>MAASLGAPLKVLTRPVASDQDPAAGFSFTKAKPIQNLDFGRSKKTPITTQSQDPPPQSGDIIPIEGHTHQSPPLPNTVNVAAHQGPSSRNHTTSVVKDPLQVPFPDVTFATTVLASGHSPAETVKIIDQPQVNMQNRSLKASRDPLTSVARAPKITKSRGKKTKIGAAMDCPPQPLSPKYAYTEDDLLRLLMYRRRQGQQELEHFRATQQQKETEIQRLRDISNNLYSQLQDVEQRENQTNAELTKIKANKPIWESKIKRLSDYVKGLTNDHNRLRDDADDLHKRHGDVFVARKELHTTLEDAQKSAEQERIRSQRFKHDARHEMETLAQTIQHQETQLRSEENLFMAERERSNRLEEQISGITASHEQLLYLFTGHRDTITGKIDDLLHQAQSIVPPTNGSESDSHNPITPMLEQCVAMLQELHKADAVKPEDLQRLKDSMNSFVEGIARSVEACKETSNSIGAGQRQLALAVQDQLGALSGNILSEHALSEQISDLREVRATVRERLQATESSLADARREIISLRLKDQEQLGRIASLETVAARAQSQSAEAPQTLLRIQELDSRNRDLQSEIDILRKENADLSSQLQRSSTDAREVTVRLATMQEQLEAAREETARSREEHSTSERQAMLEREQLRKELSKAASTQLASMQSEHMNVIQQLRLDKSPAEEKLKSLTKQVNMLKVEKDKYEKETAQLQALLKGAQSETEAVVGTRKAVQLHLKEMESRMHEKNNEYRDVQAMLNKANDQVKAKDLKIMALQASQALSIDQISSIQPTNPKYSRHFTNRPSIVEDSQPTGKPSFVSLDDLMLDDPFSGYSQEGSQTIAGEDISHLFPSTPGVSRAKDLNYSRNAVFRTAVVSETQRRRQSFRETTPHNSTRTTSKAHSQSQARKSSTAISPTKVTPRRRDTNIPTPHREANITRESTQPQGSVKDPRQGKRNTVAAGFNETSSSARPSKMQKAEPLKKALGPIIEDSQSPLLNGRSRKMTRRKSSAPKGKAPST</sequence>
<feature type="compositionally biased region" description="Basic residues" evidence="2">
    <location>
        <begin position="986"/>
        <end position="996"/>
    </location>
</feature>
<organism evidence="3 4">
    <name type="scientific">Alectoria fallacina</name>
    <dbReference type="NCBI Taxonomy" id="1903189"/>
    <lineage>
        <taxon>Eukaryota</taxon>
        <taxon>Fungi</taxon>
        <taxon>Dikarya</taxon>
        <taxon>Ascomycota</taxon>
        <taxon>Pezizomycotina</taxon>
        <taxon>Lecanoromycetes</taxon>
        <taxon>OSLEUM clade</taxon>
        <taxon>Lecanoromycetidae</taxon>
        <taxon>Lecanorales</taxon>
        <taxon>Lecanorineae</taxon>
        <taxon>Parmeliaceae</taxon>
        <taxon>Alectoria</taxon>
    </lineage>
</organism>
<dbReference type="EMBL" id="CAJPDR010000212">
    <property type="protein sequence ID" value="CAF9926209.1"/>
    <property type="molecule type" value="Genomic_DNA"/>
</dbReference>
<feature type="compositionally biased region" description="Polar residues" evidence="2">
    <location>
        <begin position="877"/>
        <end position="904"/>
    </location>
</feature>
<name>A0A8H3FKG3_9LECA</name>